<dbReference type="GO" id="GO:0008757">
    <property type="term" value="F:S-adenosylmethionine-dependent methyltransferase activity"/>
    <property type="evidence" value="ECO:0007669"/>
    <property type="project" value="UniProtKB-ARBA"/>
</dbReference>
<keyword evidence="7" id="KW-0539">Nucleus</keyword>
<keyword evidence="11" id="KW-1185">Reference proteome</keyword>
<evidence type="ECO:0000256" key="6">
    <source>
        <dbReference type="ARBA" id="ARBA00022691"/>
    </source>
</evidence>
<accession>B0WCL9</accession>
<evidence type="ECO:0000259" key="8">
    <source>
        <dbReference type="PROSITE" id="PS51215"/>
    </source>
</evidence>
<organism>
    <name type="scientific">Culex quinquefasciatus</name>
    <name type="common">Southern house mosquito</name>
    <name type="synonym">Culex pungens</name>
    <dbReference type="NCBI Taxonomy" id="7176"/>
    <lineage>
        <taxon>Eukaryota</taxon>
        <taxon>Metazoa</taxon>
        <taxon>Ecdysozoa</taxon>
        <taxon>Arthropoda</taxon>
        <taxon>Hexapoda</taxon>
        <taxon>Insecta</taxon>
        <taxon>Pterygota</taxon>
        <taxon>Neoptera</taxon>
        <taxon>Endopterygota</taxon>
        <taxon>Diptera</taxon>
        <taxon>Nematocera</taxon>
        <taxon>Culicoidea</taxon>
        <taxon>Culicidae</taxon>
        <taxon>Culicinae</taxon>
        <taxon>Culicini</taxon>
        <taxon>Culex</taxon>
        <taxon>Culex</taxon>
    </lineage>
</organism>
<evidence type="ECO:0000256" key="4">
    <source>
        <dbReference type="ARBA" id="ARBA00022603"/>
    </source>
</evidence>
<keyword evidence="6" id="KW-0949">S-adenosyl-L-methionine</keyword>
<dbReference type="AlphaFoldDB" id="B0WCL9"/>
<gene>
    <name evidence="10" type="primary">6036400</name>
    <name evidence="9" type="ORF">CpipJ_CPIJ004932</name>
</gene>
<dbReference type="InParanoid" id="B0WCL9"/>
<evidence type="ECO:0000313" key="9">
    <source>
        <dbReference type="EMBL" id="EDS43670.1"/>
    </source>
</evidence>
<dbReference type="eggNOG" id="KOG1081">
    <property type="taxonomic scope" value="Eukaryota"/>
</dbReference>
<keyword evidence="5" id="KW-0808">Transferase</keyword>
<dbReference type="VEuPathDB" id="VectorBase:CPIJ004932"/>
<name>B0WCL9_CULQU</name>
<dbReference type="GO" id="GO:0008170">
    <property type="term" value="F:N-methyltransferase activity"/>
    <property type="evidence" value="ECO:0007669"/>
    <property type="project" value="UniProtKB-ARBA"/>
</dbReference>
<evidence type="ECO:0000313" key="11">
    <source>
        <dbReference type="Proteomes" id="UP000002320"/>
    </source>
</evidence>
<dbReference type="InterPro" id="IPR006560">
    <property type="entry name" value="AWS_dom"/>
</dbReference>
<dbReference type="GO" id="GO:0005694">
    <property type="term" value="C:chromosome"/>
    <property type="evidence" value="ECO:0007669"/>
    <property type="project" value="UniProtKB-SubCell"/>
</dbReference>
<dbReference type="OrthoDB" id="422362at2759"/>
<comment type="subcellular location">
    <subcellularLocation>
        <location evidence="2">Chromosome</location>
    </subcellularLocation>
    <subcellularLocation>
        <location evidence="1">Nucleus</location>
    </subcellularLocation>
</comment>
<dbReference type="GO" id="GO:0042054">
    <property type="term" value="F:histone methyltransferase activity"/>
    <property type="evidence" value="ECO:0007669"/>
    <property type="project" value="InterPro"/>
</dbReference>
<dbReference type="InterPro" id="IPR046341">
    <property type="entry name" value="SET_dom_sf"/>
</dbReference>
<dbReference type="FunCoup" id="B0WCL9">
    <property type="interactions" value="241"/>
</dbReference>
<dbReference type="InterPro" id="IPR050777">
    <property type="entry name" value="SET2_Histone-Lys_MeTrsfase"/>
</dbReference>
<dbReference type="Proteomes" id="UP000002320">
    <property type="component" value="Unassembled WGS sequence"/>
</dbReference>
<sequence>MMEWYNEALRLARQVFERLQAQTNYVLESPMYVMIKSNKYVASLREQNAAGDEEEDSICECKSSNMDQCGLDSNCINRALLVKGNPKICPAGENCQNQCLKREQYPALAAQWIPNKRVCDRVREVINNKELARRIKQKQEQKNKNVNFLTVDSKLRIDAGPNCNLAQFINHSCEPNCEMLMWKLTFNYNFETFGDQKKICQCCAGKCPGLIVSQGKEKCNEETTTVLRDLQVQIATWITYSSAQTPRVTTTAATTAPPPTTPAAKLQQIGGAGPFVGVTQPDGGWMKSSFTMNEHGRDCVGMAQTSEARREIRMFTVTWVVSLVLRALPGLASDAADVDQNHVQMAYRRF</sequence>
<evidence type="ECO:0000256" key="7">
    <source>
        <dbReference type="ARBA" id="ARBA00023242"/>
    </source>
</evidence>
<dbReference type="KEGG" id="cqu:CpipJ_CPIJ004932"/>
<dbReference type="Pfam" id="PF00856">
    <property type="entry name" value="SET"/>
    <property type="match status" value="1"/>
</dbReference>
<dbReference type="GO" id="GO:0005634">
    <property type="term" value="C:nucleus"/>
    <property type="evidence" value="ECO:0007669"/>
    <property type="project" value="UniProtKB-SubCell"/>
</dbReference>
<dbReference type="HOGENOM" id="CLU_792881_0_0_1"/>
<evidence type="ECO:0000256" key="1">
    <source>
        <dbReference type="ARBA" id="ARBA00004123"/>
    </source>
</evidence>
<keyword evidence="3" id="KW-0158">Chromosome</keyword>
<dbReference type="SMART" id="SM00570">
    <property type="entry name" value="AWS"/>
    <property type="match status" value="1"/>
</dbReference>
<reference evidence="9" key="1">
    <citation type="submission" date="2007-03" db="EMBL/GenBank/DDBJ databases">
        <title>Annotation of Culex pipiens quinquefasciatus.</title>
        <authorList>
            <consortium name="The Broad Institute Genome Sequencing Platform"/>
            <person name="Atkinson P.W."/>
            <person name="Hemingway J."/>
            <person name="Christensen B.M."/>
            <person name="Higgs S."/>
            <person name="Kodira C."/>
            <person name="Hannick L."/>
            <person name="Megy K."/>
            <person name="O'Leary S."/>
            <person name="Pearson M."/>
            <person name="Haas B.J."/>
            <person name="Mauceli E."/>
            <person name="Wortman J.R."/>
            <person name="Lee N.H."/>
            <person name="Guigo R."/>
            <person name="Stanke M."/>
            <person name="Alvarado L."/>
            <person name="Amedeo P."/>
            <person name="Antoine C.H."/>
            <person name="Arensburger P."/>
            <person name="Bidwell S.L."/>
            <person name="Crawford M."/>
            <person name="Camaro F."/>
            <person name="Devon K."/>
            <person name="Engels R."/>
            <person name="Hammond M."/>
            <person name="Howarth C."/>
            <person name="Koehrsen M."/>
            <person name="Lawson D."/>
            <person name="Montgomery P."/>
            <person name="Nene V."/>
            <person name="Nusbaum C."/>
            <person name="Puiu D."/>
            <person name="Romero-Severson J."/>
            <person name="Severson D.W."/>
            <person name="Shumway M."/>
            <person name="Sisk P."/>
            <person name="Stolte C."/>
            <person name="Zeng Q."/>
            <person name="Eisenstadt E."/>
            <person name="Fraser-Liggett C."/>
            <person name="Strausberg R."/>
            <person name="Galagan J."/>
            <person name="Birren B."/>
            <person name="Collins F.H."/>
        </authorList>
    </citation>
    <scope>NUCLEOTIDE SEQUENCE [LARGE SCALE GENOMIC DNA]</scope>
    <source>
        <strain evidence="9">JHB</strain>
    </source>
</reference>
<dbReference type="Pfam" id="PF17907">
    <property type="entry name" value="AWS"/>
    <property type="match status" value="1"/>
</dbReference>
<dbReference type="Gene3D" id="2.170.270.10">
    <property type="entry name" value="SET domain"/>
    <property type="match status" value="1"/>
</dbReference>
<feature type="domain" description="AWS" evidence="8">
    <location>
        <begin position="54"/>
        <end position="104"/>
    </location>
</feature>
<proteinExistence type="predicted"/>
<reference evidence="10" key="2">
    <citation type="submission" date="2021-02" db="UniProtKB">
        <authorList>
            <consortium name="EnsemblMetazoa"/>
        </authorList>
    </citation>
    <scope>IDENTIFICATION</scope>
    <source>
        <strain evidence="10">JHB</strain>
    </source>
</reference>
<dbReference type="EMBL" id="DS231889">
    <property type="protein sequence ID" value="EDS43670.1"/>
    <property type="molecule type" value="Genomic_DNA"/>
</dbReference>
<dbReference type="EnsemblMetazoa" id="CPIJ004932-RA">
    <property type="protein sequence ID" value="CPIJ004932-PA"/>
    <property type="gene ID" value="CPIJ004932"/>
</dbReference>
<dbReference type="SUPFAM" id="SSF82199">
    <property type="entry name" value="SET domain"/>
    <property type="match status" value="1"/>
</dbReference>
<evidence type="ECO:0000256" key="3">
    <source>
        <dbReference type="ARBA" id="ARBA00022454"/>
    </source>
</evidence>
<evidence type="ECO:0000256" key="2">
    <source>
        <dbReference type="ARBA" id="ARBA00004286"/>
    </source>
</evidence>
<evidence type="ECO:0000313" key="10">
    <source>
        <dbReference type="EnsemblMetazoa" id="CPIJ004932-PA"/>
    </source>
</evidence>
<dbReference type="InterPro" id="IPR001214">
    <property type="entry name" value="SET_dom"/>
</dbReference>
<dbReference type="PROSITE" id="PS51215">
    <property type="entry name" value="AWS"/>
    <property type="match status" value="1"/>
</dbReference>
<keyword evidence="4" id="KW-0489">Methyltransferase</keyword>
<protein>
    <submittedName>
        <fullName evidence="9 10">Set domain protein</fullName>
    </submittedName>
</protein>
<evidence type="ECO:0000256" key="5">
    <source>
        <dbReference type="ARBA" id="ARBA00022679"/>
    </source>
</evidence>
<dbReference type="STRING" id="7176.B0WCL9"/>
<dbReference type="GO" id="GO:0032259">
    <property type="term" value="P:methylation"/>
    <property type="evidence" value="ECO:0007669"/>
    <property type="project" value="UniProtKB-KW"/>
</dbReference>
<dbReference type="VEuPathDB" id="VectorBase:CQUJHB002622"/>
<dbReference type="PANTHER" id="PTHR22884">
    <property type="entry name" value="SET DOMAIN PROTEINS"/>
    <property type="match status" value="1"/>
</dbReference>